<keyword evidence="2" id="KW-1185">Reference proteome</keyword>
<dbReference type="AlphaFoldDB" id="A0A0D5C0A7"/>
<dbReference type="STRING" id="1580092.NADRNF5_0460"/>
<gene>
    <name evidence="1" type="ORF">NADRNF5_0460</name>
</gene>
<accession>A0A0D5C0A7</accession>
<dbReference type="EMBL" id="CP011070">
    <property type="protein sequence ID" value="AJW70156.1"/>
    <property type="molecule type" value="Genomic_DNA"/>
</dbReference>
<dbReference type="OrthoDB" id="6471at2157"/>
<name>A0A0D5C0A7_9ARCH</name>
<organism evidence="1 2">
    <name type="scientific">Nitrosopumilus adriaticus</name>
    <dbReference type="NCBI Taxonomy" id="1580092"/>
    <lineage>
        <taxon>Archaea</taxon>
        <taxon>Nitrososphaerota</taxon>
        <taxon>Nitrososphaeria</taxon>
        <taxon>Nitrosopumilales</taxon>
        <taxon>Nitrosopumilaceae</taxon>
        <taxon>Nitrosopumilus</taxon>
    </lineage>
</organism>
<dbReference type="HOGENOM" id="CLU_1243077_0_0_2"/>
<evidence type="ECO:0000313" key="1">
    <source>
        <dbReference type="EMBL" id="AJW70156.1"/>
    </source>
</evidence>
<sequence length="228" mass="26081">MDKLQATTIDKFPRYIQVHSTLEFTRLVCALERAPRVSFLHDHFGKKILSVQMDILKDKPIVYYTPLEHNGHYLCYGLKGGKEESAIVDTTSDASKLYSPIVRIKSLPKSLQPGNGTLDRYQPIELEDMSSLAKLTWGFEETPFPLFLFPCNDKWLIGVFMNFNDEGTSYFCHVVLDSDPQKPFLKFSTSNGILPTFVENPSEHGYSYIKIIKLKDTHPLVDYGHLQN</sequence>
<reference evidence="1 2" key="2">
    <citation type="journal article" date="2016" name="ISME J.">
        <title>Physiological and genomic characterization of two novel marine thaumarchaeal strains indicates niche differentiation.</title>
        <authorList>
            <person name="Bayer B."/>
            <person name="Vojvoda J."/>
            <person name="Offre P."/>
            <person name="Alves R.J."/>
            <person name="Elisabeth N.H."/>
            <person name="Garcia J.A."/>
            <person name="Volland J.M."/>
            <person name="Srivastava A."/>
            <person name="Schleper C."/>
            <person name="Herndl G.J."/>
        </authorList>
    </citation>
    <scope>NUCLEOTIDE SEQUENCE [LARGE SCALE GENOMIC DNA]</scope>
    <source>
        <strain evidence="1 2">NF5</strain>
    </source>
</reference>
<reference evidence="2" key="1">
    <citation type="submission" date="2015-03" db="EMBL/GenBank/DDBJ databases">
        <title>Characterization of two novel Thaumarchaeota isolated from the Northern Adriatic Sea.</title>
        <authorList>
            <person name="Bayer B."/>
            <person name="Vojvoda J."/>
            <person name="Offre P."/>
            <person name="Srivastava A."/>
            <person name="Elisabeth N."/>
            <person name="Garcia J.A.L."/>
            <person name="Schleper C."/>
            <person name="Herndl G.J."/>
        </authorList>
    </citation>
    <scope>NUCLEOTIDE SEQUENCE [LARGE SCALE GENOMIC DNA]</scope>
    <source>
        <strain evidence="2">NF5</strain>
    </source>
</reference>
<evidence type="ECO:0000313" key="2">
    <source>
        <dbReference type="Proteomes" id="UP000032408"/>
    </source>
</evidence>
<proteinExistence type="predicted"/>
<dbReference type="KEGG" id="nin:NADRNF5_0460"/>
<dbReference type="RefSeq" id="WP_048115249.1">
    <property type="nucleotide sequence ID" value="NZ_CP011070.1"/>
</dbReference>
<protein>
    <submittedName>
        <fullName evidence="1">Uncharacterized protein</fullName>
    </submittedName>
</protein>
<dbReference type="Proteomes" id="UP000032408">
    <property type="component" value="Chromosome"/>
</dbReference>
<dbReference type="GeneID" id="24819707"/>